<dbReference type="InterPro" id="IPR006311">
    <property type="entry name" value="TAT_signal"/>
</dbReference>
<dbReference type="InterPro" id="IPR036291">
    <property type="entry name" value="NAD(P)-bd_dom_sf"/>
</dbReference>
<sequence>MSQFPTRFPMSARQKLNRRHFLQTTGAATAAGYFAGTSSLGNAQESPNERPVFATIGLRNQGWTITNKSFKYADFAAMADVDANVLGENIAKAKEQQGTAPEGYADYRKLLERKDIDAVMIAAPDHWHTKISVEAMLAGKDVYCEKPLTLTIDEGKLIEKVVKQTGRVFQVGTMQRTENNQRFLQAIAMIRDGRIGEIRKVTCGIGGATNSPVIPAIDVPEGLDWDFWLGPAPKVPYRALPEMRKGYGGGVPLYTNCHYAWRNWYEYSGGQMNDWGAHHVDIATWALGADQSGPSKITPVSFSLPVDYKDGHPTVSDQYNSPTKFEIHANMPGDIPLVITSEGDNGIMFEGTKGRFFVNRGKIVGKPVEDLESNPLPEDAIENVYGGPVAANHTDNFVQAMRSRKQPISDVWTHNRMLETCHLANIAIRLGRELNWDPTKREIVGDDEANSFLSRESRKGYEIDM</sequence>
<dbReference type="PROSITE" id="PS51318">
    <property type="entry name" value="TAT"/>
    <property type="match status" value="1"/>
</dbReference>
<dbReference type="Pfam" id="PF19051">
    <property type="entry name" value="GFO_IDH_MocA_C2"/>
    <property type="match status" value="1"/>
</dbReference>
<reference evidence="3 4" key="1">
    <citation type="journal article" date="2003" name="Proc. Natl. Acad. Sci. U.S.A.">
        <title>Complete genome sequence of the marine planctomycete Pirellula sp. strain 1.</title>
        <authorList>
            <person name="Gloeckner F.O."/>
            <person name="Kube M."/>
            <person name="Bauer M."/>
            <person name="Teeling H."/>
            <person name="Lombardot T."/>
            <person name="Ludwig W."/>
            <person name="Gade D."/>
            <person name="Beck A."/>
            <person name="Borzym K."/>
            <person name="Heitmann K."/>
            <person name="Rabus R."/>
            <person name="Schlesner H."/>
            <person name="Amann R."/>
            <person name="Reinhardt R."/>
        </authorList>
    </citation>
    <scope>NUCLEOTIDE SEQUENCE [LARGE SCALE GENOMIC DNA]</scope>
    <source>
        <strain evidence="4">DSM 10527 / NCIMB 13988 / SH1</strain>
    </source>
</reference>
<dbReference type="InterPro" id="IPR043906">
    <property type="entry name" value="Gfo/Idh/MocA_OxRdtase_bact_C"/>
</dbReference>
<dbReference type="GO" id="GO:0000166">
    <property type="term" value="F:nucleotide binding"/>
    <property type="evidence" value="ECO:0007669"/>
    <property type="project" value="InterPro"/>
</dbReference>
<dbReference type="SUPFAM" id="SSF51735">
    <property type="entry name" value="NAD(P)-binding Rossmann-fold domains"/>
    <property type="match status" value="1"/>
</dbReference>
<dbReference type="InterPro" id="IPR050463">
    <property type="entry name" value="Gfo/Idh/MocA_oxidrdct_glycsds"/>
</dbReference>
<dbReference type="NCBIfam" id="TIGR01409">
    <property type="entry name" value="TAT_signal_seq"/>
    <property type="match status" value="1"/>
</dbReference>
<feature type="domain" description="Gfo/Idh/MocA-like oxidoreductase bacterial type C-terminal" evidence="2">
    <location>
        <begin position="215"/>
        <end position="462"/>
    </location>
</feature>
<dbReference type="Proteomes" id="UP000001025">
    <property type="component" value="Chromosome"/>
</dbReference>
<name>Q7URZ4_RHOBA</name>
<organism evidence="3 4">
    <name type="scientific">Rhodopirellula baltica (strain DSM 10527 / NCIMB 13988 / SH1)</name>
    <dbReference type="NCBI Taxonomy" id="243090"/>
    <lineage>
        <taxon>Bacteria</taxon>
        <taxon>Pseudomonadati</taxon>
        <taxon>Planctomycetota</taxon>
        <taxon>Planctomycetia</taxon>
        <taxon>Pirellulales</taxon>
        <taxon>Pirellulaceae</taxon>
        <taxon>Rhodopirellula</taxon>
    </lineage>
</organism>
<dbReference type="InterPro" id="IPR000683">
    <property type="entry name" value="Gfo/Idh/MocA-like_OxRdtase_N"/>
</dbReference>
<gene>
    <name evidence="3" type="ordered locus">RB5365</name>
</gene>
<dbReference type="OrthoDB" id="9788246at2"/>
<accession>Q7URZ4</accession>
<dbReference type="eggNOG" id="COG0673">
    <property type="taxonomic scope" value="Bacteria"/>
</dbReference>
<dbReference type="EMBL" id="BX294142">
    <property type="protein sequence ID" value="CAD74191.1"/>
    <property type="molecule type" value="Genomic_DNA"/>
</dbReference>
<dbReference type="Gene3D" id="3.40.50.720">
    <property type="entry name" value="NAD(P)-binding Rossmann-like Domain"/>
    <property type="match status" value="1"/>
</dbReference>
<dbReference type="AlphaFoldDB" id="Q7URZ4"/>
<dbReference type="Pfam" id="PF01408">
    <property type="entry name" value="GFO_IDH_MocA"/>
    <property type="match status" value="1"/>
</dbReference>
<dbReference type="PANTHER" id="PTHR43818">
    <property type="entry name" value="BCDNA.GH03377"/>
    <property type="match status" value="1"/>
</dbReference>
<dbReference type="KEGG" id="rba:RB5365"/>
<dbReference type="PATRIC" id="fig|243090.15.peg.2574"/>
<dbReference type="EnsemblBacteria" id="CAD74191">
    <property type="protein sequence ID" value="CAD74191"/>
    <property type="gene ID" value="RB5365"/>
</dbReference>
<keyword evidence="4" id="KW-1185">Reference proteome</keyword>
<evidence type="ECO:0000259" key="1">
    <source>
        <dbReference type="Pfam" id="PF01408"/>
    </source>
</evidence>
<protein>
    <submittedName>
        <fullName evidence="3">Probable NADH-dependent dehydrogenase</fullName>
    </submittedName>
</protein>
<evidence type="ECO:0000259" key="2">
    <source>
        <dbReference type="Pfam" id="PF19051"/>
    </source>
</evidence>
<dbReference type="STRING" id="243090.RB5365"/>
<dbReference type="HOGENOM" id="CLU_023194_24_0_0"/>
<dbReference type="Gene3D" id="3.30.360.10">
    <property type="entry name" value="Dihydrodipicolinate Reductase, domain 2"/>
    <property type="match status" value="1"/>
</dbReference>
<feature type="domain" description="Gfo/Idh/MocA-like oxidoreductase N-terminal" evidence="1">
    <location>
        <begin position="89"/>
        <end position="172"/>
    </location>
</feature>
<dbReference type="PANTHER" id="PTHR43818:SF5">
    <property type="entry name" value="OXIDOREDUCTASE FAMILY PROTEIN"/>
    <property type="match status" value="1"/>
</dbReference>
<evidence type="ECO:0000313" key="3">
    <source>
        <dbReference type="EMBL" id="CAD74191.1"/>
    </source>
</evidence>
<dbReference type="InterPro" id="IPR019546">
    <property type="entry name" value="TAT_signal_bac_arc"/>
</dbReference>
<proteinExistence type="predicted"/>
<dbReference type="InParanoid" id="Q7URZ4"/>
<dbReference type="SUPFAM" id="SSF55347">
    <property type="entry name" value="Glyceraldehyde-3-phosphate dehydrogenase-like, C-terminal domain"/>
    <property type="match status" value="1"/>
</dbReference>
<evidence type="ECO:0000313" key="4">
    <source>
        <dbReference type="Proteomes" id="UP000001025"/>
    </source>
</evidence>